<dbReference type="PANTHER" id="PTHR23508">
    <property type="entry name" value="CARBOXYLIC ACID TRANSPORTER PROTEIN HOMOLOG"/>
    <property type="match status" value="1"/>
</dbReference>
<feature type="transmembrane region" description="Helical" evidence="5">
    <location>
        <begin position="289"/>
        <end position="309"/>
    </location>
</feature>
<name>A0A0J7XPM3_9SPHN</name>
<evidence type="ECO:0000313" key="8">
    <source>
        <dbReference type="Proteomes" id="UP000052268"/>
    </source>
</evidence>
<feature type="transmembrane region" description="Helical" evidence="5">
    <location>
        <begin position="342"/>
        <end position="363"/>
    </location>
</feature>
<feature type="transmembrane region" description="Helical" evidence="5">
    <location>
        <begin position="149"/>
        <end position="170"/>
    </location>
</feature>
<evidence type="ECO:0000256" key="3">
    <source>
        <dbReference type="ARBA" id="ARBA00022989"/>
    </source>
</evidence>
<evidence type="ECO:0000256" key="5">
    <source>
        <dbReference type="SAM" id="Phobius"/>
    </source>
</evidence>
<feature type="transmembrane region" description="Helical" evidence="5">
    <location>
        <begin position="316"/>
        <end position="336"/>
    </location>
</feature>
<accession>A0A0J7XPM3</accession>
<keyword evidence="4 5" id="KW-0472">Membrane</keyword>
<feature type="transmembrane region" description="Helical" evidence="5">
    <location>
        <begin position="18"/>
        <end position="35"/>
    </location>
</feature>
<feature type="transmembrane region" description="Helical" evidence="5">
    <location>
        <begin position="408"/>
        <end position="430"/>
    </location>
</feature>
<feature type="domain" description="Major facilitator superfamily (MFS) profile" evidence="6">
    <location>
        <begin position="22"/>
        <end position="433"/>
    </location>
</feature>
<comment type="subcellular location">
    <subcellularLocation>
        <location evidence="1">Membrane</location>
        <topology evidence="1">Multi-pass membrane protein</topology>
    </subcellularLocation>
</comment>
<evidence type="ECO:0000256" key="2">
    <source>
        <dbReference type="ARBA" id="ARBA00022692"/>
    </source>
</evidence>
<keyword evidence="2 5" id="KW-0812">Transmembrane</keyword>
<evidence type="ECO:0000256" key="4">
    <source>
        <dbReference type="ARBA" id="ARBA00023136"/>
    </source>
</evidence>
<dbReference type="PROSITE" id="PS50850">
    <property type="entry name" value="MFS"/>
    <property type="match status" value="1"/>
</dbReference>
<feature type="transmembrane region" description="Helical" evidence="5">
    <location>
        <begin position="251"/>
        <end position="269"/>
    </location>
</feature>
<gene>
    <name evidence="7" type="ORF">V474_23110</name>
</gene>
<dbReference type="Proteomes" id="UP000052268">
    <property type="component" value="Unassembled WGS sequence"/>
</dbReference>
<comment type="caution">
    <text evidence="7">The sequence shown here is derived from an EMBL/GenBank/DDBJ whole genome shotgun (WGS) entry which is preliminary data.</text>
</comment>
<feature type="transmembrane region" description="Helical" evidence="5">
    <location>
        <begin position="55"/>
        <end position="78"/>
    </location>
</feature>
<protein>
    <submittedName>
        <fullName evidence="7">Major facilitator transporter</fullName>
    </submittedName>
</protein>
<dbReference type="InterPro" id="IPR020846">
    <property type="entry name" value="MFS_dom"/>
</dbReference>
<dbReference type="GO" id="GO:0005886">
    <property type="term" value="C:plasma membrane"/>
    <property type="evidence" value="ECO:0007669"/>
    <property type="project" value="TreeGrafter"/>
</dbReference>
<feature type="transmembrane region" description="Helical" evidence="5">
    <location>
        <begin position="176"/>
        <end position="197"/>
    </location>
</feature>
<feature type="transmembrane region" description="Helical" evidence="5">
    <location>
        <begin position="116"/>
        <end position="137"/>
    </location>
</feature>
<dbReference type="InterPro" id="IPR011701">
    <property type="entry name" value="MFS"/>
</dbReference>
<proteinExistence type="predicted"/>
<dbReference type="GO" id="GO:0046943">
    <property type="term" value="F:carboxylic acid transmembrane transporter activity"/>
    <property type="evidence" value="ECO:0007669"/>
    <property type="project" value="TreeGrafter"/>
</dbReference>
<dbReference type="Pfam" id="PF07690">
    <property type="entry name" value="MFS_1"/>
    <property type="match status" value="1"/>
</dbReference>
<evidence type="ECO:0000256" key="1">
    <source>
        <dbReference type="ARBA" id="ARBA00004141"/>
    </source>
</evidence>
<dbReference type="InterPro" id="IPR001958">
    <property type="entry name" value="Tet-R_TetA/multi-R_MdtG-like"/>
</dbReference>
<evidence type="ECO:0000259" key="6">
    <source>
        <dbReference type="PROSITE" id="PS50850"/>
    </source>
</evidence>
<keyword evidence="3 5" id="KW-1133">Transmembrane helix</keyword>
<dbReference type="PANTHER" id="PTHR23508:SF10">
    <property type="entry name" value="CARBOXYLIC ACID TRANSPORTER PROTEIN HOMOLOG"/>
    <property type="match status" value="1"/>
</dbReference>
<dbReference type="AlphaFoldDB" id="A0A0J7XPM3"/>
<feature type="transmembrane region" description="Helical" evidence="5">
    <location>
        <begin position="90"/>
        <end position="110"/>
    </location>
</feature>
<dbReference type="PATRIC" id="fig|1114963.3.peg.3461"/>
<feature type="transmembrane region" description="Helical" evidence="5">
    <location>
        <begin position="375"/>
        <end position="402"/>
    </location>
</feature>
<organism evidence="7 8">
    <name type="scientific">Novosphingobium barchaimii LL02</name>
    <dbReference type="NCBI Taxonomy" id="1114963"/>
    <lineage>
        <taxon>Bacteria</taxon>
        <taxon>Pseudomonadati</taxon>
        <taxon>Pseudomonadota</taxon>
        <taxon>Alphaproteobacteria</taxon>
        <taxon>Sphingomonadales</taxon>
        <taxon>Sphingomonadaceae</taxon>
        <taxon>Novosphingobium</taxon>
    </lineage>
</organism>
<dbReference type="PRINTS" id="PR01035">
    <property type="entry name" value="TCRTETA"/>
</dbReference>
<reference evidence="7 8" key="1">
    <citation type="journal article" date="2015" name="G3 (Bethesda)">
        <title>Insights into Ongoing Evolution of the Hexachlorocyclohexane Catabolic Pathway from Comparative Genomics of Ten Sphingomonadaceae Strains.</title>
        <authorList>
            <person name="Pearce S.L."/>
            <person name="Oakeshott J.G."/>
            <person name="Pandey G."/>
        </authorList>
    </citation>
    <scope>NUCLEOTIDE SEQUENCE [LARGE SCALE GENOMIC DNA]</scope>
    <source>
        <strain evidence="7 8">LL02</strain>
    </source>
</reference>
<evidence type="ECO:0000313" key="7">
    <source>
        <dbReference type="EMBL" id="KMS53564.1"/>
    </source>
</evidence>
<dbReference type="Gene3D" id="1.20.1250.20">
    <property type="entry name" value="MFS general substrate transporter like domains"/>
    <property type="match status" value="1"/>
</dbReference>
<dbReference type="EMBL" id="JACU01000007">
    <property type="protein sequence ID" value="KMS53564.1"/>
    <property type="molecule type" value="Genomic_DNA"/>
</dbReference>
<dbReference type="SUPFAM" id="SSF103473">
    <property type="entry name" value="MFS general substrate transporter"/>
    <property type="match status" value="1"/>
</dbReference>
<keyword evidence="8" id="KW-1185">Reference proteome</keyword>
<dbReference type="InterPro" id="IPR036259">
    <property type="entry name" value="MFS_trans_sf"/>
</dbReference>
<sequence>MTASGSARVGTPPANGRWVNVVTVICWFGFFSEGYDMGSLGAVLPTLMADPVWRLSAASAGLIASAALLGMAIGAYSFGLLSDRIGRRRCYLTCLALFSTASGFAALAPAPWLLGALRFVAGVGIGGIIPVCAALTTEFAGKDGVNRQFAIMYSGYSLGIFASALVSYFLAAEMGWRIVIGLGAVPLLLLPFIARALPESLVFLVRKGLSAKAADLALRFGIELPSAEQAAPSSVEKPGLRALFSAGRSRATIGFWLATFFSMILVYGLNTWLPKIMRDSGYELGSSIMFLGVFALASSAGGVILGWLADRIGRSSAIILAFSAGAVAILLLSMHWPLAVTYGVVALAGLGTVAAAVMVTSYLSSYFPAGLRATAVGCCVSFSRLGAVCGPLIGAAIVQAGLPVAWNFYAFALIALFTGASILIVPQIAVQRAH</sequence>